<organism evidence="3 4">
    <name type="scientific">Elysia crispata</name>
    <name type="common">lettuce slug</name>
    <dbReference type="NCBI Taxonomy" id="231223"/>
    <lineage>
        <taxon>Eukaryota</taxon>
        <taxon>Metazoa</taxon>
        <taxon>Spiralia</taxon>
        <taxon>Lophotrochozoa</taxon>
        <taxon>Mollusca</taxon>
        <taxon>Gastropoda</taxon>
        <taxon>Heterobranchia</taxon>
        <taxon>Euthyneura</taxon>
        <taxon>Panpulmonata</taxon>
        <taxon>Sacoglossa</taxon>
        <taxon>Placobranchoidea</taxon>
        <taxon>Plakobranchidae</taxon>
        <taxon>Elysia</taxon>
    </lineage>
</organism>
<protein>
    <submittedName>
        <fullName evidence="3">Uncharacterized protein</fullName>
    </submittedName>
</protein>
<dbReference type="EMBL" id="JAWDGP010007794">
    <property type="protein sequence ID" value="KAK3704595.1"/>
    <property type="molecule type" value="Genomic_DNA"/>
</dbReference>
<evidence type="ECO:0000256" key="1">
    <source>
        <dbReference type="SAM" id="MobiDB-lite"/>
    </source>
</evidence>
<proteinExistence type="predicted"/>
<evidence type="ECO:0000256" key="2">
    <source>
        <dbReference type="SAM" id="Phobius"/>
    </source>
</evidence>
<evidence type="ECO:0000313" key="3">
    <source>
        <dbReference type="EMBL" id="KAK3704595.1"/>
    </source>
</evidence>
<dbReference type="AlphaFoldDB" id="A0AAE1CKG5"/>
<evidence type="ECO:0000313" key="4">
    <source>
        <dbReference type="Proteomes" id="UP001283361"/>
    </source>
</evidence>
<feature type="transmembrane region" description="Helical" evidence="2">
    <location>
        <begin position="161"/>
        <end position="183"/>
    </location>
</feature>
<gene>
    <name evidence="3" type="ORF">RRG08_033635</name>
</gene>
<feature type="compositionally biased region" description="Basic and acidic residues" evidence="1">
    <location>
        <begin position="78"/>
        <end position="90"/>
    </location>
</feature>
<keyword evidence="2" id="KW-0812">Transmembrane</keyword>
<name>A0AAE1CKG5_9GAST</name>
<reference evidence="3" key="1">
    <citation type="journal article" date="2023" name="G3 (Bethesda)">
        <title>A reference genome for the long-term kleptoplast-retaining sea slug Elysia crispata morphotype clarki.</title>
        <authorList>
            <person name="Eastman K.E."/>
            <person name="Pendleton A.L."/>
            <person name="Shaikh M.A."/>
            <person name="Suttiyut T."/>
            <person name="Ogas R."/>
            <person name="Tomko P."/>
            <person name="Gavelis G."/>
            <person name="Widhalm J.R."/>
            <person name="Wisecaver J.H."/>
        </authorList>
    </citation>
    <scope>NUCLEOTIDE SEQUENCE</scope>
    <source>
        <strain evidence="3">ECLA1</strain>
    </source>
</reference>
<comment type="caution">
    <text evidence="3">The sequence shown here is derived from an EMBL/GenBank/DDBJ whole genome shotgun (WGS) entry which is preliminary data.</text>
</comment>
<keyword evidence="2" id="KW-0472">Membrane</keyword>
<accession>A0AAE1CKG5</accession>
<dbReference type="Proteomes" id="UP001283361">
    <property type="component" value="Unassembled WGS sequence"/>
</dbReference>
<keyword evidence="2" id="KW-1133">Transmembrane helix</keyword>
<feature type="region of interest" description="Disordered" evidence="1">
    <location>
        <begin position="68"/>
        <end position="110"/>
    </location>
</feature>
<keyword evidence="4" id="KW-1185">Reference proteome</keyword>
<sequence>MLLSLPLQSVYGGPEHQVRVSLFRRTHGWHIARQVPIYLVPVNPAKELHWYRLWAELIKLLRAQISYTSSSSSSPGQRKREEADKKKQQQEEEEGDLASSPPGQDEFVSDAFGDSGLSEEEIRREMEQQMLGGASSDKNDELQDWKKDLEEKLLEQQGTPFIFSCLYFLLLYLTNASLILLGLSLTRPKCVHSHLSVPLFCR</sequence>